<accession>A0A0D5LSB0</accession>
<dbReference type="Gene3D" id="2.60.120.620">
    <property type="entry name" value="q2cbj1_9rhob like domain"/>
    <property type="match status" value="1"/>
</dbReference>
<reference evidence="1 2" key="1">
    <citation type="journal article" date="2015" name="Genome Announc.">
        <title>Complete genome sequence of Martelella endophytica YC6887, which has antifungal activity associated with a halophyte.</title>
        <authorList>
            <person name="Khan A."/>
            <person name="Khan H."/>
            <person name="Chung E.J."/>
            <person name="Hossain M.T."/>
            <person name="Chung Y.R."/>
        </authorList>
    </citation>
    <scope>NUCLEOTIDE SEQUENCE [LARGE SCALE GENOMIC DNA]</scope>
    <source>
        <strain evidence="1">YC6887</strain>
    </source>
</reference>
<protein>
    <recommendedName>
        <fullName evidence="3">Prolyl 4-hydroxylase alpha subunit Fe(2+) 2OG dioxygenase domain-containing protein</fullName>
    </recommendedName>
</protein>
<sequence>MIDDLLAISASLGAAFAQAQKVTEPYDHWLLSKLFPTHILQQLQTMAAPAPGPQLLSGTRESNNETRYYLNAESNRKHRFCAAVSAAFQTMTVVTGIEQMTGAHLEGSYLRIEYAQDSDGFWLVPHTDIGAKLFTLLIYLSGEDEQLGTDIYSARDAWAGRTPFAPNLGLAFVPSDKTWHGFEKRPIRGIRKTLIVNYVKPEWRARDQLAFPDQPVTSR</sequence>
<dbReference type="Proteomes" id="UP000032611">
    <property type="component" value="Chromosome"/>
</dbReference>
<dbReference type="KEGG" id="mey:TM49_16750"/>
<organism evidence="1 2">
    <name type="scientific">Martelella endophytica</name>
    <dbReference type="NCBI Taxonomy" id="1486262"/>
    <lineage>
        <taxon>Bacteria</taxon>
        <taxon>Pseudomonadati</taxon>
        <taxon>Pseudomonadota</taxon>
        <taxon>Alphaproteobacteria</taxon>
        <taxon>Hyphomicrobiales</taxon>
        <taxon>Aurantimonadaceae</taxon>
        <taxon>Martelella</taxon>
    </lineage>
</organism>
<keyword evidence="2" id="KW-1185">Reference proteome</keyword>
<gene>
    <name evidence="1" type="ORF">TM49_16750</name>
</gene>
<evidence type="ECO:0000313" key="1">
    <source>
        <dbReference type="EMBL" id="AJY46961.1"/>
    </source>
</evidence>
<dbReference type="HOGENOM" id="CLU_1270024_0_0_5"/>
<evidence type="ECO:0000313" key="2">
    <source>
        <dbReference type="Proteomes" id="UP000032611"/>
    </source>
</evidence>
<dbReference type="PATRIC" id="fig|1486262.3.peg.3464"/>
<name>A0A0D5LSB0_MAREN</name>
<dbReference type="AlphaFoldDB" id="A0A0D5LSB0"/>
<proteinExistence type="predicted"/>
<dbReference type="RefSeq" id="WP_045682962.1">
    <property type="nucleotide sequence ID" value="NZ_CP010803.1"/>
</dbReference>
<dbReference type="OrthoDB" id="7157988at2"/>
<evidence type="ECO:0008006" key="3">
    <source>
        <dbReference type="Google" id="ProtNLM"/>
    </source>
</evidence>
<dbReference type="EMBL" id="CP010803">
    <property type="protein sequence ID" value="AJY46961.1"/>
    <property type="molecule type" value="Genomic_DNA"/>
</dbReference>